<dbReference type="PANTHER" id="PTHR10826">
    <property type="entry name" value="COMPLEMENT COMPONENT 1"/>
    <property type="match status" value="1"/>
</dbReference>
<feature type="compositionally biased region" description="Polar residues" evidence="1">
    <location>
        <begin position="41"/>
        <end position="50"/>
    </location>
</feature>
<gene>
    <name evidence="2" type="primary">MAM33</name>
    <name evidence="2" type="ORF">OC842_000418</name>
</gene>
<dbReference type="EMBL" id="JAPDMQ010000011">
    <property type="protein sequence ID" value="KAK0540563.1"/>
    <property type="molecule type" value="Genomic_DNA"/>
</dbReference>
<name>A0AAN6JN57_9BASI</name>
<organism evidence="2 3">
    <name type="scientific">Tilletia horrida</name>
    <dbReference type="NCBI Taxonomy" id="155126"/>
    <lineage>
        <taxon>Eukaryota</taxon>
        <taxon>Fungi</taxon>
        <taxon>Dikarya</taxon>
        <taxon>Basidiomycota</taxon>
        <taxon>Ustilaginomycotina</taxon>
        <taxon>Exobasidiomycetes</taxon>
        <taxon>Tilletiales</taxon>
        <taxon>Tilletiaceae</taxon>
        <taxon>Tilletia</taxon>
    </lineage>
</organism>
<sequence>MIPALRSAVTSAAASSASLRSVAAVAKRAAAPVAAGTRTFASAAQQQRTPASRSAALNNSSSSSFSRSFSVSAFRAGHGQSDAELAARLAEEIEYERETAAAEAEDGDEAAAAASASSSSAQPEFVQSFLAGAPAWNIVDDAGSDEVVLSREFGNESIRVLYSIGDIDTHAAQGAIDDANAEAESAGARSGSAEDGDAAAAAALEDEYSNIPIRAAITISKPSAGAMTLEALVQDGAWVIENISYYNDAKLATDPTAEADWARRGLYIGPQFDTLDIKVQEQFENYLEERGFDAPLALFIVQYAEYKEQNEYRTWLERVKNFVEA</sequence>
<dbReference type="InterPro" id="IPR036561">
    <property type="entry name" value="MAM33_sf"/>
</dbReference>
<dbReference type="Gene3D" id="3.10.280.10">
    <property type="entry name" value="Mitochondrial glycoprotein"/>
    <property type="match status" value="1"/>
</dbReference>
<dbReference type="PANTHER" id="PTHR10826:SF1">
    <property type="entry name" value="COMPLEMENT COMPONENT 1 Q SUBCOMPONENT-BINDING PROTEIN, MITOCHONDRIAL"/>
    <property type="match status" value="1"/>
</dbReference>
<evidence type="ECO:0000313" key="2">
    <source>
        <dbReference type="EMBL" id="KAK0540563.1"/>
    </source>
</evidence>
<dbReference type="SUPFAM" id="SSF54529">
    <property type="entry name" value="Mitochondrial glycoprotein MAM33-like"/>
    <property type="match status" value="1"/>
</dbReference>
<dbReference type="AlphaFoldDB" id="A0AAN6JN57"/>
<feature type="region of interest" description="Disordered" evidence="1">
    <location>
        <begin position="41"/>
        <end position="64"/>
    </location>
</feature>
<accession>A0AAN6JN57</accession>
<proteinExistence type="predicted"/>
<comment type="caution">
    <text evidence="2">The sequence shown here is derived from an EMBL/GenBank/DDBJ whole genome shotgun (WGS) entry which is preliminary data.</text>
</comment>
<dbReference type="InterPro" id="IPR003428">
    <property type="entry name" value="MAM33"/>
</dbReference>
<dbReference type="Proteomes" id="UP001176521">
    <property type="component" value="Unassembled WGS sequence"/>
</dbReference>
<feature type="compositionally biased region" description="Low complexity" evidence="1">
    <location>
        <begin position="51"/>
        <end position="64"/>
    </location>
</feature>
<dbReference type="Pfam" id="PF02330">
    <property type="entry name" value="MAM33"/>
    <property type="match status" value="1"/>
</dbReference>
<evidence type="ECO:0000313" key="3">
    <source>
        <dbReference type="Proteomes" id="UP001176521"/>
    </source>
</evidence>
<dbReference type="GO" id="GO:0005759">
    <property type="term" value="C:mitochondrial matrix"/>
    <property type="evidence" value="ECO:0007669"/>
    <property type="project" value="InterPro"/>
</dbReference>
<protein>
    <submittedName>
        <fullName evidence="2">Mitochondrial acidic protein mam33</fullName>
    </submittedName>
</protein>
<evidence type="ECO:0000256" key="1">
    <source>
        <dbReference type="SAM" id="MobiDB-lite"/>
    </source>
</evidence>
<reference evidence="2" key="1">
    <citation type="journal article" date="2023" name="PhytoFront">
        <title>Draft Genome Resources of Seven Strains of Tilletia horrida, Causal Agent of Kernel Smut of Rice.</title>
        <authorList>
            <person name="Khanal S."/>
            <person name="Antony Babu S."/>
            <person name="Zhou X.G."/>
        </authorList>
    </citation>
    <scope>NUCLEOTIDE SEQUENCE</scope>
    <source>
        <strain evidence="2">TX3</strain>
    </source>
</reference>
<dbReference type="GO" id="GO:0042256">
    <property type="term" value="P:cytosolic ribosome assembly"/>
    <property type="evidence" value="ECO:0007669"/>
    <property type="project" value="TreeGrafter"/>
</dbReference>
<keyword evidence="3" id="KW-1185">Reference proteome</keyword>